<reference evidence="3" key="1">
    <citation type="submission" date="2024-03" db="EMBL/GenBank/DDBJ databases">
        <title>Human intestinal bacterial collection.</title>
        <authorList>
            <person name="Pauvert C."/>
            <person name="Hitch T.C.A."/>
            <person name="Clavel T."/>
        </authorList>
    </citation>
    <scope>NUCLEOTIDE SEQUENCE [LARGE SCALE GENOMIC DNA]</scope>
    <source>
        <strain evidence="3">CLA-AA-H89B</strain>
    </source>
</reference>
<comment type="caution">
    <text evidence="3">The sequence shown here is derived from an EMBL/GenBank/DDBJ whole genome shotgun (WGS) entry which is preliminary data.</text>
</comment>
<feature type="domain" description="RNA polymerase sigma-70 region 3" evidence="2">
    <location>
        <begin position="253"/>
        <end position="297"/>
    </location>
</feature>
<dbReference type="Pfam" id="PF04539">
    <property type="entry name" value="Sigma70_r3"/>
    <property type="match status" value="1"/>
</dbReference>
<dbReference type="Gene3D" id="1.10.10.10">
    <property type="entry name" value="Winged helix-like DNA-binding domain superfamily/Winged helix DNA-binding domain"/>
    <property type="match status" value="1"/>
</dbReference>
<dbReference type="SUPFAM" id="SSF88659">
    <property type="entry name" value="Sigma3 and sigma4 domains of RNA polymerase sigma factors"/>
    <property type="match status" value="1"/>
</dbReference>
<dbReference type="InterPro" id="IPR007624">
    <property type="entry name" value="RNA_pol_sigma70_r3"/>
</dbReference>
<gene>
    <name evidence="3" type="ORF">WMO37_13370</name>
</gene>
<dbReference type="InterPro" id="IPR036388">
    <property type="entry name" value="WH-like_DNA-bd_sf"/>
</dbReference>
<evidence type="ECO:0000313" key="3">
    <source>
        <dbReference type="EMBL" id="MEQ2555981.1"/>
    </source>
</evidence>
<evidence type="ECO:0000313" key="4">
    <source>
        <dbReference type="Proteomes" id="UP001546774"/>
    </source>
</evidence>
<protein>
    <submittedName>
        <fullName evidence="3">Sigma-70 domain-containing protein</fullName>
    </submittedName>
</protein>
<name>A0ABV1H8F9_9FIRM</name>
<evidence type="ECO:0000256" key="1">
    <source>
        <dbReference type="SAM" id="Coils"/>
    </source>
</evidence>
<organism evidence="3 4">
    <name type="scientific">Lachnospira intestinalis</name>
    <dbReference type="NCBI Taxonomy" id="3133158"/>
    <lineage>
        <taxon>Bacteria</taxon>
        <taxon>Bacillati</taxon>
        <taxon>Bacillota</taxon>
        <taxon>Clostridia</taxon>
        <taxon>Lachnospirales</taxon>
        <taxon>Lachnospiraceae</taxon>
        <taxon>Lachnospira</taxon>
    </lineage>
</organism>
<keyword evidence="4" id="KW-1185">Reference proteome</keyword>
<proteinExistence type="predicted"/>
<sequence length="327" mass="37049">MSAQNDTQAAFMEAMNGLKEYAKVNGGFITKDDVLSYFKDLDLDDGKLQMVYGYLMANNIKIKGAASEDNEFLKMMETAEAEEIQKQEAEETKQEEQAGAKQLEESLDYAEDEKYLQLYLEDLKQVDMLSDTSLAFLLMNIVEDNDKNSLELLSQSFLGKVTEWITPYRGKGVLACDLVQEGNLAMLSYIGQKQWANNYEWKDKIKEGNTQDLLEVLHGIEKEVRELVEGSLEMMIDEQKESNQVAGRVLGKVNLVNDWAKRLRNELERKPTIQEVADKMGISPEQVTEAIRLSAEAIEDIDYVKTMPQADTKADVPNKPVGKISFQ</sequence>
<dbReference type="Gene3D" id="1.20.120.1810">
    <property type="match status" value="1"/>
</dbReference>
<dbReference type="EMBL" id="JBBMFS010000015">
    <property type="protein sequence ID" value="MEQ2555981.1"/>
    <property type="molecule type" value="Genomic_DNA"/>
</dbReference>
<dbReference type="InterPro" id="IPR013324">
    <property type="entry name" value="RNA_pol_sigma_r3/r4-like"/>
</dbReference>
<dbReference type="InterPro" id="IPR013325">
    <property type="entry name" value="RNA_pol_sigma_r2"/>
</dbReference>
<evidence type="ECO:0000259" key="2">
    <source>
        <dbReference type="Pfam" id="PF04539"/>
    </source>
</evidence>
<accession>A0ABV1H8F9</accession>
<dbReference type="Proteomes" id="UP001546774">
    <property type="component" value="Unassembled WGS sequence"/>
</dbReference>
<keyword evidence="1" id="KW-0175">Coiled coil</keyword>
<dbReference type="SUPFAM" id="SSF88946">
    <property type="entry name" value="Sigma2 domain of RNA polymerase sigma factors"/>
    <property type="match status" value="1"/>
</dbReference>
<feature type="coiled-coil region" evidence="1">
    <location>
        <begin position="79"/>
        <end position="113"/>
    </location>
</feature>